<dbReference type="HAMAP" id="MF_00457">
    <property type="entry name" value="UPF0173"/>
    <property type="match status" value="1"/>
</dbReference>
<dbReference type="InterPro" id="IPR022877">
    <property type="entry name" value="UPF0173"/>
</dbReference>
<dbReference type="InterPro" id="IPR001279">
    <property type="entry name" value="Metallo-B-lactamas"/>
</dbReference>
<dbReference type="PANTHER" id="PTHR43546:SF3">
    <property type="entry name" value="UPF0173 METAL-DEPENDENT HYDROLASE MJ1163"/>
    <property type="match status" value="1"/>
</dbReference>
<dbReference type="EMBL" id="NHSD01000282">
    <property type="protein sequence ID" value="MBK5927964.1"/>
    <property type="molecule type" value="Genomic_DNA"/>
</dbReference>
<dbReference type="Proteomes" id="UP000706333">
    <property type="component" value="Unassembled WGS sequence"/>
</dbReference>
<sequence length="230" mass="24661">MKITWLGHSGFRIETGTTVLLIDPWVTGNPMFPEDRRAEAVSGVTHILLSHGHGDHSGDAIAISRETGAPILGIYDLMTHWAATEKVEVVGFNKGGTVTAGDARVTMVAATHSSSISGPSGPVYAGAEAGFMIAAEGHTIYFSGDTDVMADMGVWADLHKPDIGILCAGGHFTMDMHRAGYAARKFFDFDLVIPCHYKTFPLLEQSAETLVKALPDTRVQEPEVLVPIEV</sequence>
<dbReference type="Gene3D" id="3.60.15.10">
    <property type="entry name" value="Ribonuclease Z/Hydroxyacylglutathione hydrolase-like"/>
    <property type="match status" value="1"/>
</dbReference>
<reference evidence="4" key="1">
    <citation type="submission" date="2017-05" db="EMBL/GenBank/DDBJ databases">
        <authorList>
            <person name="Imhoff J.F."/>
            <person name="Rahn T."/>
            <person name="Kuenzel S."/>
            <person name="Neulinger S.C."/>
        </authorList>
    </citation>
    <scope>NUCLEOTIDE SEQUENCE</scope>
    <source>
        <strain evidence="4">LMG 28126</strain>
    </source>
</reference>
<dbReference type="SMART" id="SM00849">
    <property type="entry name" value="Lactamase_B"/>
    <property type="match status" value="1"/>
</dbReference>
<dbReference type="AlphaFoldDB" id="A0A934TKT7"/>
<dbReference type="PANTHER" id="PTHR43546">
    <property type="entry name" value="UPF0173 METAL-DEPENDENT HYDROLASE MJ1163-RELATED"/>
    <property type="match status" value="1"/>
</dbReference>
<organism evidence="4 5">
    <name type="scientific">Rhodobaculum claviforme</name>
    <dbReference type="NCBI Taxonomy" id="1549854"/>
    <lineage>
        <taxon>Bacteria</taxon>
        <taxon>Pseudomonadati</taxon>
        <taxon>Pseudomonadota</taxon>
        <taxon>Alphaproteobacteria</taxon>
        <taxon>Rhodobacterales</taxon>
        <taxon>Paracoccaceae</taxon>
        <taxon>Rhodobaculum</taxon>
    </lineage>
</organism>
<name>A0A934TKT7_9RHOB</name>
<dbReference type="Pfam" id="PF12706">
    <property type="entry name" value="Lactamase_B_2"/>
    <property type="match status" value="1"/>
</dbReference>
<gene>
    <name evidence="4" type="ORF">CCR87_11605</name>
</gene>
<evidence type="ECO:0000256" key="1">
    <source>
        <dbReference type="ARBA" id="ARBA00022801"/>
    </source>
</evidence>
<protein>
    <recommendedName>
        <fullName evidence="2">UPF0173 metal-dependent hydrolase CCR87_11605</fullName>
    </recommendedName>
</protein>
<dbReference type="InterPro" id="IPR036866">
    <property type="entry name" value="RibonucZ/Hydroxyglut_hydro"/>
</dbReference>
<accession>A0A934TKT7</accession>
<dbReference type="InterPro" id="IPR050114">
    <property type="entry name" value="UPF0173_UPF0282_UlaG_hydrolase"/>
</dbReference>
<dbReference type="SUPFAM" id="SSF56281">
    <property type="entry name" value="Metallo-hydrolase/oxidoreductase"/>
    <property type="match status" value="1"/>
</dbReference>
<dbReference type="NCBIfam" id="NF001911">
    <property type="entry name" value="PRK00685.1"/>
    <property type="match status" value="1"/>
</dbReference>
<dbReference type="GO" id="GO:0016787">
    <property type="term" value="F:hydrolase activity"/>
    <property type="evidence" value="ECO:0007669"/>
    <property type="project" value="UniProtKB-UniRule"/>
</dbReference>
<dbReference type="RefSeq" id="WP_201157713.1">
    <property type="nucleotide sequence ID" value="NZ_NHSD01000282.1"/>
</dbReference>
<keyword evidence="5" id="KW-1185">Reference proteome</keyword>
<evidence type="ECO:0000313" key="4">
    <source>
        <dbReference type="EMBL" id="MBK5927964.1"/>
    </source>
</evidence>
<reference evidence="4" key="2">
    <citation type="journal article" date="2020" name="Microorganisms">
        <title>Osmotic Adaptation and Compatible Solute Biosynthesis of Phototrophic Bacteria as Revealed from Genome Analyses.</title>
        <authorList>
            <person name="Imhoff J.F."/>
            <person name="Rahn T."/>
            <person name="Kunzel S."/>
            <person name="Keller A."/>
            <person name="Neulinger S.C."/>
        </authorList>
    </citation>
    <scope>NUCLEOTIDE SEQUENCE</scope>
    <source>
        <strain evidence="4">LMG 28126</strain>
    </source>
</reference>
<comment type="similarity">
    <text evidence="2">Belongs to the UPF0173 family.</text>
</comment>
<comment type="caution">
    <text evidence="4">The sequence shown here is derived from an EMBL/GenBank/DDBJ whole genome shotgun (WGS) entry which is preliminary data.</text>
</comment>
<evidence type="ECO:0000259" key="3">
    <source>
        <dbReference type="SMART" id="SM00849"/>
    </source>
</evidence>
<evidence type="ECO:0000313" key="5">
    <source>
        <dbReference type="Proteomes" id="UP000706333"/>
    </source>
</evidence>
<feature type="domain" description="Metallo-beta-lactamase" evidence="3">
    <location>
        <begin position="7"/>
        <end position="196"/>
    </location>
</feature>
<evidence type="ECO:0000256" key="2">
    <source>
        <dbReference type="HAMAP-Rule" id="MF_00457"/>
    </source>
</evidence>
<keyword evidence="1 2" id="KW-0378">Hydrolase</keyword>
<proteinExistence type="inferred from homology"/>